<dbReference type="SMART" id="SM00823">
    <property type="entry name" value="PKS_PP"/>
    <property type="match status" value="1"/>
</dbReference>
<dbReference type="Gene3D" id="3.40.50.720">
    <property type="entry name" value="NAD(P)-binding Rossmann-like Domain"/>
    <property type="match status" value="1"/>
</dbReference>
<dbReference type="GO" id="GO:0031177">
    <property type="term" value="F:phosphopantetheine binding"/>
    <property type="evidence" value="ECO:0007669"/>
    <property type="project" value="InterPro"/>
</dbReference>
<dbReference type="Gene3D" id="3.30.70.3290">
    <property type="match status" value="1"/>
</dbReference>
<proteinExistence type="predicted"/>
<feature type="compositionally biased region" description="Basic and acidic residues" evidence="3">
    <location>
        <begin position="698"/>
        <end position="707"/>
    </location>
</feature>
<dbReference type="SUPFAM" id="SSF51735">
    <property type="entry name" value="NAD(P)-binding Rossmann-fold domains"/>
    <property type="match status" value="2"/>
</dbReference>
<dbReference type="InterPro" id="IPR001227">
    <property type="entry name" value="Ac_transferase_dom_sf"/>
</dbReference>
<dbReference type="CDD" id="cd08953">
    <property type="entry name" value="KR_2_SDR_x"/>
    <property type="match status" value="1"/>
</dbReference>
<dbReference type="PROSITE" id="PS50075">
    <property type="entry name" value="CARRIER"/>
    <property type="match status" value="1"/>
</dbReference>
<evidence type="ECO:0000259" key="4">
    <source>
        <dbReference type="PROSITE" id="PS50075"/>
    </source>
</evidence>
<dbReference type="GO" id="GO:0005737">
    <property type="term" value="C:cytoplasm"/>
    <property type="evidence" value="ECO:0007669"/>
    <property type="project" value="TreeGrafter"/>
</dbReference>
<evidence type="ECO:0000313" key="5">
    <source>
        <dbReference type="EMBL" id="MBB5960751.1"/>
    </source>
</evidence>
<evidence type="ECO:0000313" key="6">
    <source>
        <dbReference type="Proteomes" id="UP000547510"/>
    </source>
</evidence>
<dbReference type="InterPro" id="IPR013968">
    <property type="entry name" value="PKS_KR"/>
</dbReference>
<dbReference type="PANTHER" id="PTHR43775:SF37">
    <property type="entry name" value="SI:DKEY-61P9.11"/>
    <property type="match status" value="1"/>
</dbReference>
<dbReference type="PROSITE" id="PS00012">
    <property type="entry name" value="PHOSPHOPANTETHEINE"/>
    <property type="match status" value="1"/>
</dbReference>
<dbReference type="InterPro" id="IPR006162">
    <property type="entry name" value="Ppantetheine_attach_site"/>
</dbReference>
<dbReference type="InterPro" id="IPR020806">
    <property type="entry name" value="PKS_PP-bd"/>
</dbReference>
<feature type="region of interest" description="Disordered" evidence="3">
    <location>
        <begin position="687"/>
        <end position="724"/>
    </location>
</feature>
<dbReference type="Gene3D" id="3.40.50.1820">
    <property type="entry name" value="alpha/beta hydrolase"/>
    <property type="match status" value="1"/>
</dbReference>
<sequence length="724" mass="76718">YNNAITNTTTPTTTYLEIGPGNTLTTLTKRIVGNAAIASLPHREDTRSASETMRRALGALWTTGARPDWGRSTGGGRRIALPGYAFQLKSFWLDKRTPTVEDDRRGERREEMAEWFAVPSWQHNPLPTNPGPDAGKHWLVFADGGGLGDALARRLRAAGATVTTVVAGDEWRMDPGGRCAVDPGRAADYDRLLTALRDEAGDAPTHVVHAWCADDPGDGPDAELVADRRGFGSLMLFAQAWSRAGGGTRRLWLLTTGLHAVTGAERMHPSTATVLGPARVLPREMPGLACRVVDVEPDCPAHADRVFAELGAEPDSGTQEVALRGARRWALHHVPHPMAPHDGPPPIRPDGVYLVTGGTGGLGLALTAHLVGAGAKVVVTARTPLPPEPEWAGSSHAAARELARLRAGGAEILVTTADAADPVAMRAAVDAAVRRWGRLHGAFHVAGVAGGGVVALKDLADAAAVLRPKVRGTLVLEQALADQELDFLVLFGSNGANVANAGQADYCAANCFLDAFAQDRGRRGRVVTVDWGSWKGVGMAVTTALPSGVERARRRDVENRGMSVAEGLRALDTVLAGTAEPQVIVSPVPLPDLLAAAAAPQTRAEERRTAVRPRAAEPAQAEQVVCGVWQDLLGVERVGPQDSFFDLGGNSLVAIQLVGAVNEALGSRLSLGDLYEGLTPAHLARLAAPPAEDEDAVPDGRRRAESMRKRRAHQQRRRTARGQA</sequence>
<feature type="non-terminal residue" evidence="5">
    <location>
        <position position="1"/>
    </location>
</feature>
<evidence type="ECO:0000256" key="2">
    <source>
        <dbReference type="ARBA" id="ARBA00022553"/>
    </source>
</evidence>
<dbReference type="InterPro" id="IPR036736">
    <property type="entry name" value="ACP-like_sf"/>
</dbReference>
<dbReference type="InterPro" id="IPR009081">
    <property type="entry name" value="PP-bd_ACP"/>
</dbReference>
<dbReference type="Pfam" id="PF00550">
    <property type="entry name" value="PP-binding"/>
    <property type="match status" value="1"/>
</dbReference>
<dbReference type="GO" id="GO:0071770">
    <property type="term" value="P:DIM/DIP cell wall layer assembly"/>
    <property type="evidence" value="ECO:0007669"/>
    <property type="project" value="TreeGrafter"/>
</dbReference>
<evidence type="ECO:0000256" key="1">
    <source>
        <dbReference type="ARBA" id="ARBA00022450"/>
    </source>
</evidence>
<dbReference type="SMART" id="SM00822">
    <property type="entry name" value="PKS_KR"/>
    <property type="match status" value="1"/>
</dbReference>
<feature type="compositionally biased region" description="Basic residues" evidence="3">
    <location>
        <begin position="708"/>
        <end position="724"/>
    </location>
</feature>
<dbReference type="GO" id="GO:0004312">
    <property type="term" value="F:fatty acid synthase activity"/>
    <property type="evidence" value="ECO:0007669"/>
    <property type="project" value="TreeGrafter"/>
</dbReference>
<dbReference type="EMBL" id="JACHJN010000024">
    <property type="protein sequence ID" value="MBB5960751.1"/>
    <property type="molecule type" value="Genomic_DNA"/>
</dbReference>
<dbReference type="SUPFAM" id="SSF47336">
    <property type="entry name" value="ACP-like"/>
    <property type="match status" value="1"/>
</dbReference>
<protein>
    <submittedName>
        <fullName evidence="5">Acyl transferase domain-containing protein</fullName>
    </submittedName>
</protein>
<dbReference type="Gene3D" id="3.40.366.10">
    <property type="entry name" value="Malonyl-Coenzyme A Acyl Carrier Protein, domain 2"/>
    <property type="match status" value="1"/>
</dbReference>
<dbReference type="Proteomes" id="UP000547510">
    <property type="component" value="Unassembled WGS sequence"/>
</dbReference>
<feature type="domain" description="Carrier" evidence="4">
    <location>
        <begin position="616"/>
        <end position="691"/>
    </location>
</feature>
<organism evidence="5 6">
    <name type="scientific">Saccharothrix tamanrassetensis</name>
    <dbReference type="NCBI Taxonomy" id="1051531"/>
    <lineage>
        <taxon>Bacteria</taxon>
        <taxon>Bacillati</taxon>
        <taxon>Actinomycetota</taxon>
        <taxon>Actinomycetes</taxon>
        <taxon>Pseudonocardiales</taxon>
        <taxon>Pseudonocardiaceae</taxon>
        <taxon>Saccharothrix</taxon>
    </lineage>
</organism>
<dbReference type="PANTHER" id="PTHR43775">
    <property type="entry name" value="FATTY ACID SYNTHASE"/>
    <property type="match status" value="1"/>
</dbReference>
<dbReference type="InterPro" id="IPR036291">
    <property type="entry name" value="NAD(P)-bd_dom_sf"/>
</dbReference>
<dbReference type="AlphaFoldDB" id="A0A841CSI7"/>
<reference evidence="5 6" key="1">
    <citation type="submission" date="2020-08" db="EMBL/GenBank/DDBJ databases">
        <title>Genomic Encyclopedia of Type Strains, Phase III (KMG-III): the genomes of soil and plant-associated and newly described type strains.</title>
        <authorList>
            <person name="Whitman W."/>
        </authorList>
    </citation>
    <scope>NUCLEOTIDE SEQUENCE [LARGE SCALE GENOMIC DNA]</scope>
    <source>
        <strain evidence="5 6">CECT 8640</strain>
    </source>
</reference>
<evidence type="ECO:0000256" key="3">
    <source>
        <dbReference type="SAM" id="MobiDB-lite"/>
    </source>
</evidence>
<keyword evidence="2" id="KW-0597">Phosphoprotein</keyword>
<name>A0A841CSI7_9PSEU</name>
<dbReference type="InterPro" id="IPR057326">
    <property type="entry name" value="KR_dom"/>
</dbReference>
<dbReference type="RefSeq" id="WP_184699227.1">
    <property type="nucleotide sequence ID" value="NZ_JACHJN010000024.1"/>
</dbReference>
<dbReference type="GO" id="GO:0006633">
    <property type="term" value="P:fatty acid biosynthetic process"/>
    <property type="evidence" value="ECO:0007669"/>
    <property type="project" value="TreeGrafter"/>
</dbReference>
<gene>
    <name evidence="5" type="ORF">FHS29_007379</name>
</gene>
<accession>A0A841CSI7</accession>
<dbReference type="InterPro" id="IPR050091">
    <property type="entry name" value="PKS_NRPS_Biosynth_Enz"/>
</dbReference>
<dbReference type="Pfam" id="PF08659">
    <property type="entry name" value="KR"/>
    <property type="match status" value="1"/>
</dbReference>
<dbReference type="GO" id="GO:0005886">
    <property type="term" value="C:plasma membrane"/>
    <property type="evidence" value="ECO:0007669"/>
    <property type="project" value="TreeGrafter"/>
</dbReference>
<keyword evidence="6" id="KW-1185">Reference proteome</keyword>
<comment type="caution">
    <text evidence="5">The sequence shown here is derived from an EMBL/GenBank/DDBJ whole genome shotgun (WGS) entry which is preliminary data.</text>
</comment>
<keyword evidence="5" id="KW-0808">Transferase</keyword>
<dbReference type="InterPro" id="IPR029058">
    <property type="entry name" value="AB_hydrolase_fold"/>
</dbReference>
<keyword evidence="1" id="KW-0596">Phosphopantetheine</keyword>